<dbReference type="OrthoDB" id="6257037at2759"/>
<sequence>MIIQQMSEKVEFKDDELPQDNYEGVDPNEWVLRGRGREGQHWPPPTLSLGMSRNSDPCFKKTSPAVCEGFIPTPSSVMIALVAGVCLNCQWI</sequence>
<keyword evidence="2" id="KW-1185">Reference proteome</keyword>
<gene>
    <name evidence="1" type="ORF">ONB1V03_LOCUS21621</name>
</gene>
<dbReference type="EMBL" id="OC957829">
    <property type="protein sequence ID" value="CAD7665063.1"/>
    <property type="molecule type" value="Genomic_DNA"/>
</dbReference>
<dbReference type="Proteomes" id="UP000728032">
    <property type="component" value="Unassembled WGS sequence"/>
</dbReference>
<proteinExistence type="predicted"/>
<evidence type="ECO:0000313" key="2">
    <source>
        <dbReference type="Proteomes" id="UP000728032"/>
    </source>
</evidence>
<accession>A0A7R9MR88</accession>
<evidence type="ECO:0000313" key="1">
    <source>
        <dbReference type="EMBL" id="CAD7665063.1"/>
    </source>
</evidence>
<dbReference type="EMBL" id="CAJPVJ010043004">
    <property type="protein sequence ID" value="CAG2182200.1"/>
    <property type="molecule type" value="Genomic_DNA"/>
</dbReference>
<protein>
    <submittedName>
        <fullName evidence="1">Uncharacterized protein</fullName>
    </submittedName>
</protein>
<reference evidence="1" key="1">
    <citation type="submission" date="2020-11" db="EMBL/GenBank/DDBJ databases">
        <authorList>
            <person name="Tran Van P."/>
        </authorList>
    </citation>
    <scope>NUCLEOTIDE SEQUENCE</scope>
</reference>
<organism evidence="1">
    <name type="scientific">Oppiella nova</name>
    <dbReference type="NCBI Taxonomy" id="334625"/>
    <lineage>
        <taxon>Eukaryota</taxon>
        <taxon>Metazoa</taxon>
        <taxon>Ecdysozoa</taxon>
        <taxon>Arthropoda</taxon>
        <taxon>Chelicerata</taxon>
        <taxon>Arachnida</taxon>
        <taxon>Acari</taxon>
        <taxon>Acariformes</taxon>
        <taxon>Sarcoptiformes</taxon>
        <taxon>Oribatida</taxon>
        <taxon>Brachypylina</taxon>
        <taxon>Oppioidea</taxon>
        <taxon>Oppiidae</taxon>
        <taxon>Oppiella</taxon>
    </lineage>
</organism>
<name>A0A7R9MR88_9ACAR</name>
<dbReference type="AlphaFoldDB" id="A0A7R9MR88"/>